<dbReference type="Gene3D" id="3.90.70.10">
    <property type="entry name" value="Cysteine proteinases"/>
    <property type="match status" value="2"/>
</dbReference>
<feature type="domain" description="DUSP" evidence="9">
    <location>
        <begin position="4"/>
        <end position="105"/>
    </location>
</feature>
<dbReference type="InterPro" id="IPR001394">
    <property type="entry name" value="Peptidase_C19_UCH"/>
</dbReference>
<dbReference type="SMART" id="SM00695">
    <property type="entry name" value="DUSP"/>
    <property type="match status" value="1"/>
</dbReference>
<keyword evidence="6 7" id="KW-0788">Thiol protease</keyword>
<dbReference type="GeneID" id="94836036"/>
<keyword evidence="4 7" id="KW-0833">Ubl conjugation pathway</keyword>
<comment type="catalytic activity">
    <reaction evidence="1 7">
        <text>Thiol-dependent hydrolysis of ester, thioester, amide, peptide and isopeptide bonds formed by the C-terminal Gly of ubiquitin (a 76-residue protein attached to proteins as an intracellular targeting signal).</text>
        <dbReference type="EC" id="3.4.19.12"/>
    </reaction>
</comment>
<dbReference type="OrthoDB" id="292964at2759"/>
<dbReference type="GO" id="GO:0006508">
    <property type="term" value="P:proteolysis"/>
    <property type="evidence" value="ECO:0007669"/>
    <property type="project" value="UniProtKB-KW"/>
</dbReference>
<dbReference type="Proteomes" id="UP000179807">
    <property type="component" value="Unassembled WGS sequence"/>
</dbReference>
<dbReference type="PROSITE" id="PS50235">
    <property type="entry name" value="USP_3"/>
    <property type="match status" value="1"/>
</dbReference>
<evidence type="ECO:0000313" key="10">
    <source>
        <dbReference type="EMBL" id="OHT10434.1"/>
    </source>
</evidence>
<dbReference type="VEuPathDB" id="TrichDB:TRFO_20324"/>
<evidence type="ECO:0000313" key="11">
    <source>
        <dbReference type="Proteomes" id="UP000179807"/>
    </source>
</evidence>
<evidence type="ECO:0000256" key="1">
    <source>
        <dbReference type="ARBA" id="ARBA00000707"/>
    </source>
</evidence>
<dbReference type="InterPro" id="IPR006615">
    <property type="entry name" value="Pept_C19_DUSP"/>
</dbReference>
<organism evidence="10 11">
    <name type="scientific">Tritrichomonas foetus</name>
    <dbReference type="NCBI Taxonomy" id="1144522"/>
    <lineage>
        <taxon>Eukaryota</taxon>
        <taxon>Metamonada</taxon>
        <taxon>Parabasalia</taxon>
        <taxon>Tritrichomonadida</taxon>
        <taxon>Tritrichomonadidae</taxon>
        <taxon>Tritrichomonas</taxon>
    </lineage>
</organism>
<evidence type="ECO:0000256" key="2">
    <source>
        <dbReference type="ARBA" id="ARBA00009085"/>
    </source>
</evidence>
<dbReference type="PROSITE" id="PS51283">
    <property type="entry name" value="DUSP"/>
    <property type="match status" value="1"/>
</dbReference>
<dbReference type="Pfam" id="PF00443">
    <property type="entry name" value="UCH"/>
    <property type="match status" value="1"/>
</dbReference>
<dbReference type="RefSeq" id="XP_068363570.1">
    <property type="nucleotide sequence ID" value="XM_068501332.1"/>
</dbReference>
<reference evidence="10" key="1">
    <citation type="submission" date="2016-10" db="EMBL/GenBank/DDBJ databases">
        <authorList>
            <person name="Benchimol M."/>
            <person name="Almeida L.G."/>
            <person name="Vasconcelos A.T."/>
            <person name="Perreira-Neves A."/>
            <person name="Rosa I.A."/>
            <person name="Tasca T."/>
            <person name="Bogo M.R."/>
            <person name="de Souza W."/>
        </authorList>
    </citation>
    <scope>NUCLEOTIDE SEQUENCE [LARGE SCALE GENOMIC DNA]</scope>
    <source>
        <strain evidence="10">K</strain>
    </source>
</reference>
<comment type="similarity">
    <text evidence="2 7">Belongs to the peptidase C19 family.</text>
</comment>
<dbReference type="InterPro" id="IPR035927">
    <property type="entry name" value="DUSP-like_sf"/>
</dbReference>
<dbReference type="PROSITE" id="PS00973">
    <property type="entry name" value="USP_2"/>
    <property type="match status" value="1"/>
</dbReference>
<dbReference type="EC" id="3.4.19.12" evidence="7"/>
<evidence type="ECO:0000256" key="6">
    <source>
        <dbReference type="ARBA" id="ARBA00022807"/>
    </source>
</evidence>
<name>A0A1J4KHB6_9EUKA</name>
<dbReference type="InterPro" id="IPR018200">
    <property type="entry name" value="USP_CS"/>
</dbReference>
<comment type="caution">
    <text evidence="10">The sequence shown here is derived from an EMBL/GenBank/DDBJ whole genome shotgun (WGS) entry which is preliminary data.</text>
</comment>
<evidence type="ECO:0000256" key="4">
    <source>
        <dbReference type="ARBA" id="ARBA00022786"/>
    </source>
</evidence>
<dbReference type="GO" id="GO:0016579">
    <property type="term" value="P:protein deubiquitination"/>
    <property type="evidence" value="ECO:0007669"/>
    <property type="project" value="InterPro"/>
</dbReference>
<evidence type="ECO:0000259" key="9">
    <source>
        <dbReference type="PROSITE" id="PS51283"/>
    </source>
</evidence>
<dbReference type="PROSITE" id="PS00972">
    <property type="entry name" value="USP_1"/>
    <property type="match status" value="1"/>
</dbReference>
<dbReference type="Pfam" id="PF06337">
    <property type="entry name" value="DUSP"/>
    <property type="match status" value="1"/>
</dbReference>
<sequence length="802" mass="91393">MSLPLPKIQADQIRAATRSGVMQVGDTVFAISTRWLNSWKAYVGYGQFVKSGMVPKPIDNSFLINKGQLRKKMVAQTDFEILRKNAWILLFKWYGGGPEIPIEVIAHPTTNSPIPLLRLSTFRIHVTDKVTKIKLSIYSKMSVLKEKACLEFSLDPETHCIRNFFQLHATNILDESLSMWEQLIVDDQDLLLEPIQLIPSPSAQFIFSSMNPTQSMIPRVKTGIMNRITCDFTKSFSHDGNSIKSSQVLIKAIAPGICGLQNLGNSCYMNSALQCLVHSSIIHYFLEDLYKKDINENNSLGAKGEIANTFGDFIKQYWSGKQNVLAPRDLRASIIKYLPQFKSVTQEDVHEFLTIFLDKLHEDLKRSSTITIDDNEILKNGNIIVNSIGKGNIRRYSSAASITLTLPKSENETEIAKQCWRHHKSINNSQIVDEFHGLLQSKMTCPLCNESHIAFDPFSSLSLPIPKPENAEMTITLIPADPLKPKIIINSIDELPKNYAICDFKKSSGKITWLEKPQTVKHDLLAFEIIDPTKYFAIMFLRIVSKKQVLIEEGPYLMEIPSSEASNDEVQETCIKYFDSLWTYGAKKMVRMKLDKLKKRILNKNKLCNFPPSKIITNISKRKIFLKIESNTDFSGFRAKRNIVEHKNSPSRSVTLENCFSKFESLIKLDEKNKWFCPNCEKYVCAGKETNTWMVPNSLFIHLKRFEQIDGKICKIETNVTFPETLDMKKYVVGEQKKDDLRYQLVAVSEHSGTTGSGHYTARAYSKEKESWFAYNDSTARQCSEESVHSPAAYVLLYQKII</sequence>
<keyword evidence="3 7" id="KW-0645">Protease</keyword>
<protein>
    <recommendedName>
        <fullName evidence="7">Ubiquitin carboxyl-terminal hydrolase</fullName>
        <ecNumber evidence="7">3.4.19.12</ecNumber>
    </recommendedName>
</protein>
<dbReference type="SUPFAM" id="SSF143791">
    <property type="entry name" value="DUSP-like"/>
    <property type="match status" value="1"/>
</dbReference>
<evidence type="ECO:0000256" key="3">
    <source>
        <dbReference type="ARBA" id="ARBA00022670"/>
    </source>
</evidence>
<dbReference type="InterPro" id="IPR038765">
    <property type="entry name" value="Papain-like_cys_pep_sf"/>
</dbReference>
<evidence type="ECO:0000256" key="7">
    <source>
        <dbReference type="RuleBase" id="RU366025"/>
    </source>
</evidence>
<gene>
    <name evidence="10" type="ORF">TRFO_20324</name>
</gene>
<dbReference type="EMBL" id="MLAK01000612">
    <property type="protein sequence ID" value="OHT10434.1"/>
    <property type="molecule type" value="Genomic_DNA"/>
</dbReference>
<keyword evidence="5 7" id="KW-0378">Hydrolase</keyword>
<keyword evidence="11" id="KW-1185">Reference proteome</keyword>
<dbReference type="PANTHER" id="PTHR21646">
    <property type="entry name" value="UBIQUITIN CARBOXYL-TERMINAL HYDROLASE"/>
    <property type="match status" value="1"/>
</dbReference>
<feature type="domain" description="USP" evidence="8">
    <location>
        <begin position="258"/>
        <end position="801"/>
    </location>
</feature>
<dbReference type="InterPro" id="IPR028889">
    <property type="entry name" value="USP"/>
</dbReference>
<dbReference type="SUPFAM" id="SSF54001">
    <property type="entry name" value="Cysteine proteinases"/>
    <property type="match status" value="1"/>
</dbReference>
<evidence type="ECO:0000259" key="8">
    <source>
        <dbReference type="PROSITE" id="PS50235"/>
    </source>
</evidence>
<evidence type="ECO:0000256" key="5">
    <source>
        <dbReference type="ARBA" id="ARBA00022801"/>
    </source>
</evidence>
<dbReference type="AlphaFoldDB" id="A0A1J4KHB6"/>
<dbReference type="PANTHER" id="PTHR21646:SF24">
    <property type="entry name" value="UBIQUITIN CARBOXYL-TERMINAL HYDROLASE"/>
    <property type="match status" value="1"/>
</dbReference>
<accession>A0A1J4KHB6</accession>
<dbReference type="Gene3D" id="3.30.2230.10">
    <property type="entry name" value="DUSP-like"/>
    <property type="match status" value="1"/>
</dbReference>
<dbReference type="GO" id="GO:0004843">
    <property type="term" value="F:cysteine-type deubiquitinase activity"/>
    <property type="evidence" value="ECO:0007669"/>
    <property type="project" value="UniProtKB-UniRule"/>
</dbReference>
<dbReference type="InterPro" id="IPR050185">
    <property type="entry name" value="Ub_carboxyl-term_hydrolase"/>
</dbReference>
<proteinExistence type="inferred from homology"/>